<dbReference type="RefSeq" id="WP_106499407.1">
    <property type="nucleotide sequence ID" value="NZ_PXVC01000011.1"/>
</dbReference>
<sequence length="144" mass="15514">MPAVPTWFIWALLSAIFTGATALLAKVGLEDVDPDLATLVRTLVVAVFLPLLILITGKWSNPLLLSQRTWLFIALSGVTTGLSWICFFRALKQGEVSLVVPVDRLSLLVVAVLGFAFLGERPSIFGWLGLLLIGAGGVLFCFAE</sequence>
<comment type="caution">
    <text evidence="4">The sequence shown here is derived from an EMBL/GenBank/DDBJ whole genome shotgun (WGS) entry which is preliminary data.</text>
</comment>
<keyword evidence="5" id="KW-1185">Reference proteome</keyword>
<evidence type="ECO:0000313" key="4">
    <source>
        <dbReference type="EMBL" id="PSI02134.1"/>
    </source>
</evidence>
<name>A0A2P7EG17_9SYNE</name>
<comment type="similarity">
    <text evidence="1">Belongs to the EamA transporter family.</text>
</comment>
<dbReference type="Pfam" id="PF00892">
    <property type="entry name" value="EamA"/>
    <property type="match status" value="1"/>
</dbReference>
<keyword evidence="2" id="KW-0472">Membrane</keyword>
<dbReference type="AlphaFoldDB" id="A0A2P7EG17"/>
<dbReference type="InterPro" id="IPR037185">
    <property type="entry name" value="EmrE-like"/>
</dbReference>
<dbReference type="EMBL" id="PXVC01000011">
    <property type="protein sequence ID" value="PSI02134.1"/>
    <property type="molecule type" value="Genomic_DNA"/>
</dbReference>
<evidence type="ECO:0000259" key="3">
    <source>
        <dbReference type="Pfam" id="PF00892"/>
    </source>
</evidence>
<accession>A0A2P7EG17</accession>
<dbReference type="Gene3D" id="1.10.3730.20">
    <property type="match status" value="1"/>
</dbReference>
<feature type="transmembrane region" description="Helical" evidence="2">
    <location>
        <begin position="36"/>
        <end position="57"/>
    </location>
</feature>
<organism evidence="4 5">
    <name type="scientific">Synechococcus lacustris str. Tous</name>
    <dbReference type="NCBI Taxonomy" id="1910958"/>
    <lineage>
        <taxon>Bacteria</taxon>
        <taxon>Bacillati</taxon>
        <taxon>Cyanobacteriota</taxon>
        <taxon>Cyanophyceae</taxon>
        <taxon>Synechococcales</taxon>
        <taxon>Synechococcaceae</taxon>
        <taxon>Synechococcus</taxon>
    </lineage>
</organism>
<keyword evidence="2" id="KW-1133">Transmembrane helix</keyword>
<evidence type="ECO:0000256" key="2">
    <source>
        <dbReference type="SAM" id="Phobius"/>
    </source>
</evidence>
<dbReference type="Proteomes" id="UP000240206">
    <property type="component" value="Unassembled WGS sequence"/>
</dbReference>
<dbReference type="SUPFAM" id="SSF103481">
    <property type="entry name" value="Multidrug resistance efflux transporter EmrE"/>
    <property type="match status" value="1"/>
</dbReference>
<feature type="transmembrane region" description="Helical" evidence="2">
    <location>
        <begin position="124"/>
        <end position="143"/>
    </location>
</feature>
<proteinExistence type="inferred from homology"/>
<dbReference type="FunFam" id="1.10.3730.20:FF:000009">
    <property type="entry name" value="EamA family transporter"/>
    <property type="match status" value="1"/>
</dbReference>
<dbReference type="InterPro" id="IPR000620">
    <property type="entry name" value="EamA_dom"/>
</dbReference>
<evidence type="ECO:0000256" key="1">
    <source>
        <dbReference type="ARBA" id="ARBA00007362"/>
    </source>
</evidence>
<evidence type="ECO:0000313" key="5">
    <source>
        <dbReference type="Proteomes" id="UP000240206"/>
    </source>
</evidence>
<gene>
    <name evidence="4" type="ORF">C7K08_04230</name>
</gene>
<keyword evidence="2" id="KW-0812">Transmembrane</keyword>
<reference evidence="5" key="1">
    <citation type="submission" date="2018-03" db="EMBL/GenBank/DDBJ databases">
        <title>Ecological and genomic features of two cosmopolitan and abundant freshwater picocyanobacteria.</title>
        <authorList>
            <person name="Cabello-Yeves P.J."/>
            <person name="Picazo A."/>
            <person name="Camacho A."/>
            <person name="Callieri C."/>
            <person name="Rosselli R."/>
            <person name="Roda-Garcia J."/>
            <person name="Coutinho F.H."/>
            <person name="Rodriguez-Valera F."/>
        </authorList>
    </citation>
    <scope>NUCLEOTIDE SEQUENCE [LARGE SCALE GENOMIC DNA]</scope>
    <source>
        <strain evidence="5">Tous</strain>
    </source>
</reference>
<protein>
    <submittedName>
        <fullName evidence="4">Transporter</fullName>
    </submittedName>
</protein>
<feature type="transmembrane region" description="Helical" evidence="2">
    <location>
        <begin position="6"/>
        <end position="24"/>
    </location>
</feature>
<feature type="domain" description="EamA" evidence="3">
    <location>
        <begin position="7"/>
        <end position="139"/>
    </location>
</feature>
<dbReference type="GO" id="GO:0016020">
    <property type="term" value="C:membrane"/>
    <property type="evidence" value="ECO:0007669"/>
    <property type="project" value="InterPro"/>
</dbReference>
<feature type="transmembrane region" description="Helical" evidence="2">
    <location>
        <begin position="69"/>
        <end position="91"/>
    </location>
</feature>